<dbReference type="AlphaFoldDB" id="A0A5B2VWW3"/>
<reference evidence="2 3" key="2">
    <citation type="submission" date="2019-09" db="EMBL/GenBank/DDBJ databases">
        <authorList>
            <person name="Jin C."/>
        </authorList>
    </citation>
    <scope>NUCLEOTIDE SEQUENCE [LARGE SCALE GENOMIC DNA]</scope>
    <source>
        <strain evidence="2 3">BN140002</strain>
    </source>
</reference>
<comment type="caution">
    <text evidence="2">The sequence shown here is derived from an EMBL/GenBank/DDBJ whole genome shotgun (WGS) entry which is preliminary data.</text>
</comment>
<dbReference type="SUPFAM" id="SSF55729">
    <property type="entry name" value="Acyl-CoA N-acyltransferases (Nat)"/>
    <property type="match status" value="1"/>
</dbReference>
<keyword evidence="3" id="KW-1185">Reference proteome</keyword>
<gene>
    <name evidence="2" type="ORF">F0L46_00040</name>
</gene>
<name>A0A5B2VWW3_9HYPH</name>
<dbReference type="RefSeq" id="WP_149814979.1">
    <property type="nucleotide sequence ID" value="NZ_VUOA01000001.1"/>
</dbReference>
<feature type="domain" description="BioF2-like acetyltransferase" evidence="1">
    <location>
        <begin position="185"/>
        <end position="335"/>
    </location>
</feature>
<dbReference type="GO" id="GO:0016740">
    <property type="term" value="F:transferase activity"/>
    <property type="evidence" value="ECO:0007669"/>
    <property type="project" value="UniProtKB-KW"/>
</dbReference>
<evidence type="ECO:0000313" key="2">
    <source>
        <dbReference type="EMBL" id="KAA2244323.1"/>
    </source>
</evidence>
<protein>
    <submittedName>
        <fullName evidence="2">GNAT family N-acetyltransferase</fullName>
    </submittedName>
</protein>
<dbReference type="EMBL" id="VUOA01000001">
    <property type="protein sequence ID" value="KAA2244323.1"/>
    <property type="molecule type" value="Genomic_DNA"/>
</dbReference>
<dbReference type="OrthoDB" id="8193702at2"/>
<organism evidence="2 3">
    <name type="scientific">Salinarimonas soli</name>
    <dbReference type="NCBI Taxonomy" id="1638099"/>
    <lineage>
        <taxon>Bacteria</taxon>
        <taxon>Pseudomonadati</taxon>
        <taxon>Pseudomonadota</taxon>
        <taxon>Alphaproteobacteria</taxon>
        <taxon>Hyphomicrobiales</taxon>
        <taxon>Salinarimonadaceae</taxon>
        <taxon>Salinarimonas</taxon>
    </lineage>
</organism>
<reference evidence="2 3" key="1">
    <citation type="submission" date="2019-09" db="EMBL/GenBank/DDBJ databases">
        <title>Salinarimonas rosea gen. nov., sp. nov., a new member of the a-2 subgroup of the Proteobacteria.</title>
        <authorList>
            <person name="Liu J."/>
        </authorList>
    </citation>
    <scope>NUCLEOTIDE SEQUENCE [LARGE SCALE GENOMIC DNA]</scope>
    <source>
        <strain evidence="2 3">BN140002</strain>
    </source>
</reference>
<keyword evidence="2" id="KW-0808">Transferase</keyword>
<dbReference type="Proteomes" id="UP000323142">
    <property type="component" value="Unassembled WGS sequence"/>
</dbReference>
<evidence type="ECO:0000313" key="3">
    <source>
        <dbReference type="Proteomes" id="UP000323142"/>
    </source>
</evidence>
<evidence type="ECO:0000259" key="1">
    <source>
        <dbReference type="Pfam" id="PF13480"/>
    </source>
</evidence>
<sequence>MSAGALAPPLVLPAARPLAADAGRSGSVEILASFAAAEPVWRDLDRAGLSSPYQRYDWVAAHGEGSVLVMRDGDGRPLMLLPLAIERRAGVSVAIYPGGRHANFQLPALASGVALAPGEIERALVTAGRLLGADVLAFANVPRSWGGLANPLALPDRARRNPSDAYLRTLHADPETTLGLAFGRETRKKLRKKERLLGERGSVTFGQVVDAAGVETVLATFLAQKAERMRMLGIPNPFASRETRGFIRRACLAGLDRGAPAIELYALRLDGRVIATFGGAGDATRLCGMFNSFDVSPDLERCSPGEVLLARLLRLQCERGRRMFDLGVGEARYKSALCDVVEPLSSVLVPVTARGRAYAGAAGALVGLARVAKRSDGAWRLVGTARTFAARWRRDRLGR</sequence>
<accession>A0A5B2VWW3</accession>
<dbReference type="InterPro" id="IPR016181">
    <property type="entry name" value="Acyl_CoA_acyltransferase"/>
</dbReference>
<proteinExistence type="predicted"/>
<dbReference type="Pfam" id="PF13480">
    <property type="entry name" value="Acetyltransf_6"/>
    <property type="match status" value="1"/>
</dbReference>
<dbReference type="InterPro" id="IPR038740">
    <property type="entry name" value="BioF2-like_GNAT_dom"/>
</dbReference>